<dbReference type="STRING" id="1492738.FEM21_12380"/>
<keyword evidence="1" id="KW-0472">Membrane</keyword>
<comment type="caution">
    <text evidence="2">The sequence shown here is derived from an EMBL/GenBank/DDBJ whole genome shotgun (WGS) entry which is preliminary data.</text>
</comment>
<proteinExistence type="predicted"/>
<protein>
    <submittedName>
        <fullName evidence="2">Uncharacterized protein</fullName>
    </submittedName>
</protein>
<accession>A0A066WP36</accession>
<dbReference type="OrthoDB" id="765463at2"/>
<dbReference type="Proteomes" id="UP000027064">
    <property type="component" value="Unassembled WGS sequence"/>
</dbReference>
<feature type="transmembrane region" description="Helical" evidence="1">
    <location>
        <begin position="42"/>
        <end position="61"/>
    </location>
</feature>
<dbReference type="AlphaFoldDB" id="A0A066WP36"/>
<keyword evidence="1" id="KW-1133">Transmembrane helix</keyword>
<dbReference type="EMBL" id="JNCA01000011">
    <property type="protein sequence ID" value="KDN55636.1"/>
    <property type="molecule type" value="Genomic_DNA"/>
</dbReference>
<gene>
    <name evidence="2" type="ORF">FEM21_12380</name>
</gene>
<evidence type="ECO:0000313" key="2">
    <source>
        <dbReference type="EMBL" id="KDN55636.1"/>
    </source>
</evidence>
<reference evidence="2 3" key="1">
    <citation type="submission" date="2014-05" db="EMBL/GenBank/DDBJ databases">
        <title>Genome Sequence of Flavobacterium sp. EM1321.</title>
        <authorList>
            <person name="Shin S.-K."/>
            <person name="Yi H."/>
        </authorList>
    </citation>
    <scope>NUCLEOTIDE SEQUENCE [LARGE SCALE GENOMIC DNA]</scope>
    <source>
        <strain evidence="2 3">EM1321</strain>
    </source>
</reference>
<organism evidence="2 3">
    <name type="scientific">Flavobacterium seoulense</name>
    <dbReference type="NCBI Taxonomy" id="1492738"/>
    <lineage>
        <taxon>Bacteria</taxon>
        <taxon>Pseudomonadati</taxon>
        <taxon>Bacteroidota</taxon>
        <taxon>Flavobacteriia</taxon>
        <taxon>Flavobacteriales</taxon>
        <taxon>Flavobacteriaceae</taxon>
        <taxon>Flavobacterium</taxon>
    </lineage>
</organism>
<dbReference type="eggNOG" id="ENOG5032T87">
    <property type="taxonomic scope" value="Bacteria"/>
</dbReference>
<dbReference type="Pfam" id="PF20136">
    <property type="entry name" value="DUF6526"/>
    <property type="match status" value="1"/>
</dbReference>
<evidence type="ECO:0000256" key="1">
    <source>
        <dbReference type="SAM" id="Phobius"/>
    </source>
</evidence>
<dbReference type="RefSeq" id="WP_035658898.1">
    <property type="nucleotide sequence ID" value="NZ_JNCA01000011.1"/>
</dbReference>
<sequence length="144" mass="17131">METQSYKNHIRFYPPHHFVYYPIVMGFIIVSIYFAATTSDTLIWSFVAAIFVVLFCLAFMIRQHYALTLQNRIVRLEMRYRYFTLTNKRYEIIENEISDEQLFALRFASDEELIPLIDKTLSQHLSGSEIKKAIVNWKGDYSRV</sequence>
<dbReference type="PATRIC" id="fig|1492738.3.peg.1231"/>
<dbReference type="InterPro" id="IPR045385">
    <property type="entry name" value="DUF6526"/>
</dbReference>
<evidence type="ECO:0000313" key="3">
    <source>
        <dbReference type="Proteomes" id="UP000027064"/>
    </source>
</evidence>
<name>A0A066WP36_9FLAO</name>
<feature type="transmembrane region" description="Helical" evidence="1">
    <location>
        <begin position="18"/>
        <end position="36"/>
    </location>
</feature>
<keyword evidence="1" id="KW-0812">Transmembrane</keyword>
<keyword evidence="3" id="KW-1185">Reference proteome</keyword>